<evidence type="ECO:0000313" key="6">
    <source>
        <dbReference type="EMBL" id="PMD15343.1"/>
    </source>
</evidence>
<evidence type="ECO:0000256" key="2">
    <source>
        <dbReference type="ARBA" id="ARBA00022827"/>
    </source>
</evidence>
<dbReference type="AlphaFoldDB" id="A0A2J6PMU9"/>
<feature type="domain" description="FAD-binding" evidence="5">
    <location>
        <begin position="5"/>
        <end position="345"/>
    </location>
</feature>
<dbReference type="GO" id="GO:0071949">
    <property type="term" value="F:FAD binding"/>
    <property type="evidence" value="ECO:0007669"/>
    <property type="project" value="InterPro"/>
</dbReference>
<dbReference type="PRINTS" id="PR00420">
    <property type="entry name" value="RNGMNOXGNASE"/>
</dbReference>
<evidence type="ECO:0000256" key="4">
    <source>
        <dbReference type="ARBA" id="ARBA00023027"/>
    </source>
</evidence>
<accession>A0A2J6PMU9</accession>
<evidence type="ECO:0000313" key="7">
    <source>
        <dbReference type="Proteomes" id="UP000235672"/>
    </source>
</evidence>
<dbReference type="PANTHER" id="PTHR43476:SF4">
    <property type="entry name" value="BLR0106 PROTEIN"/>
    <property type="match status" value="1"/>
</dbReference>
<evidence type="ECO:0000256" key="1">
    <source>
        <dbReference type="ARBA" id="ARBA00022630"/>
    </source>
</evidence>
<dbReference type="Pfam" id="PF01494">
    <property type="entry name" value="FAD_binding_3"/>
    <property type="match status" value="1"/>
</dbReference>
<dbReference type="EMBL" id="KZ613514">
    <property type="protein sequence ID" value="PMD15343.1"/>
    <property type="molecule type" value="Genomic_DNA"/>
</dbReference>
<dbReference type="Gene3D" id="3.30.70.2450">
    <property type="match status" value="1"/>
</dbReference>
<dbReference type="PANTHER" id="PTHR43476">
    <property type="entry name" value="3-(3-HYDROXY-PHENYL)PROPIONATE/3-HYDROXYCINNAMIC ACID HYDROXYLASE"/>
    <property type="match status" value="1"/>
</dbReference>
<protein>
    <submittedName>
        <fullName evidence="6">FAD/NAD(P)-binding domain-containing protein</fullName>
    </submittedName>
</protein>
<reference evidence="6 7" key="1">
    <citation type="submission" date="2016-05" db="EMBL/GenBank/DDBJ databases">
        <title>A degradative enzymes factory behind the ericoid mycorrhizal symbiosis.</title>
        <authorList>
            <consortium name="DOE Joint Genome Institute"/>
            <person name="Martino E."/>
            <person name="Morin E."/>
            <person name="Grelet G."/>
            <person name="Kuo A."/>
            <person name="Kohler A."/>
            <person name="Daghino S."/>
            <person name="Barry K."/>
            <person name="Choi C."/>
            <person name="Cichocki N."/>
            <person name="Clum A."/>
            <person name="Copeland A."/>
            <person name="Hainaut M."/>
            <person name="Haridas S."/>
            <person name="Labutti K."/>
            <person name="Lindquist E."/>
            <person name="Lipzen A."/>
            <person name="Khouja H.-R."/>
            <person name="Murat C."/>
            <person name="Ohm R."/>
            <person name="Olson A."/>
            <person name="Spatafora J."/>
            <person name="Veneault-Fourrey C."/>
            <person name="Henrissat B."/>
            <person name="Grigoriev I."/>
            <person name="Martin F."/>
            <person name="Perotto S."/>
        </authorList>
    </citation>
    <scope>NUCLEOTIDE SEQUENCE [LARGE SCALE GENOMIC DNA]</scope>
    <source>
        <strain evidence="6 7">UAMH 7357</strain>
    </source>
</reference>
<dbReference type="InterPro" id="IPR002938">
    <property type="entry name" value="FAD-bd"/>
</dbReference>
<dbReference type="InterPro" id="IPR036188">
    <property type="entry name" value="FAD/NAD-bd_sf"/>
</dbReference>
<evidence type="ECO:0000259" key="5">
    <source>
        <dbReference type="Pfam" id="PF01494"/>
    </source>
</evidence>
<sequence>MALQKVIVVGAGPSGLLLALLLSKQGIHVQVLEAAETLDAQPRATHYAPPAVYELGRAGVLDEIRAAGFTPDVVCWRKLDGTLLGALDGSVFPPEYRCQVACLPLDRLGKILERHLEKQPTAEILYGHRVVKLEQDHKKATVFVEGKDREATVFSAHFIVGCDGANSRIRRSLFGDWEFPGKTWDQQIVATNVYYDFKKFGWHDANFIVDPEHWFMAARISNDGMWRVTYGETAGLTKEQYIERQPAKYKAMLPGHPEPSEYRLTNLSPYKIHQRLAEKLRVGRFLLAADAAHLCNPFGGMGLTGGIVDVGGLYDCLMGIAKGSADLDILDLYDSVRREKYSKIVNPISSENFRRLWDQNPDTAAENDPFLLMCQKAAKDKTYSLELQMGVNALQYDFTQHYSKATTDSALGKDKAVNLQKNEGDMIST</sequence>
<dbReference type="STRING" id="1745343.A0A2J6PMU9"/>
<dbReference type="Proteomes" id="UP000235672">
    <property type="component" value="Unassembled WGS sequence"/>
</dbReference>
<keyword evidence="4" id="KW-0520">NAD</keyword>
<evidence type="ECO:0000256" key="3">
    <source>
        <dbReference type="ARBA" id="ARBA00023002"/>
    </source>
</evidence>
<name>A0A2J6PMU9_9HELO</name>
<keyword evidence="2" id="KW-0274">FAD</keyword>
<keyword evidence="1" id="KW-0285">Flavoprotein</keyword>
<keyword evidence="7" id="KW-1185">Reference proteome</keyword>
<dbReference type="OrthoDB" id="10016252at2759"/>
<organism evidence="6 7">
    <name type="scientific">Hyaloscypha hepaticicola</name>
    <dbReference type="NCBI Taxonomy" id="2082293"/>
    <lineage>
        <taxon>Eukaryota</taxon>
        <taxon>Fungi</taxon>
        <taxon>Dikarya</taxon>
        <taxon>Ascomycota</taxon>
        <taxon>Pezizomycotina</taxon>
        <taxon>Leotiomycetes</taxon>
        <taxon>Helotiales</taxon>
        <taxon>Hyaloscyphaceae</taxon>
        <taxon>Hyaloscypha</taxon>
    </lineage>
</organism>
<dbReference type="InterPro" id="IPR050631">
    <property type="entry name" value="PheA/TfdB_FAD_monoxygenase"/>
</dbReference>
<proteinExistence type="predicted"/>
<keyword evidence="3" id="KW-0560">Oxidoreductase</keyword>
<gene>
    <name evidence="6" type="ORF">NA56DRAFT_754089</name>
</gene>
<dbReference type="SUPFAM" id="SSF51905">
    <property type="entry name" value="FAD/NAD(P)-binding domain"/>
    <property type="match status" value="1"/>
</dbReference>
<dbReference type="GO" id="GO:0016491">
    <property type="term" value="F:oxidoreductase activity"/>
    <property type="evidence" value="ECO:0007669"/>
    <property type="project" value="UniProtKB-KW"/>
</dbReference>
<dbReference type="Gene3D" id="3.50.50.60">
    <property type="entry name" value="FAD/NAD(P)-binding domain"/>
    <property type="match status" value="1"/>
</dbReference>